<gene>
    <name evidence="3" type="ORF">D2U88_08390</name>
    <name evidence="4" type="ORF">FQ019_08320</name>
</gene>
<dbReference type="PANTHER" id="PTHR35038">
    <property type="entry name" value="DISSIMILATORY SULFITE REDUCTASE SIRA"/>
    <property type="match status" value="1"/>
</dbReference>
<organism evidence="3 5">
    <name type="scientific">Flagellimonas aequoris</name>
    <dbReference type="NCBI Taxonomy" id="2306997"/>
    <lineage>
        <taxon>Bacteria</taxon>
        <taxon>Pseudomonadati</taxon>
        <taxon>Bacteroidota</taxon>
        <taxon>Flavobacteriia</taxon>
        <taxon>Flavobacteriales</taxon>
        <taxon>Flavobacteriaceae</taxon>
        <taxon>Flagellimonas</taxon>
    </lineage>
</organism>
<proteinExistence type="predicted"/>
<evidence type="ECO:0000313" key="5">
    <source>
        <dbReference type="Proteomes" id="UP000284189"/>
    </source>
</evidence>
<dbReference type="Proteomes" id="UP000321528">
    <property type="component" value="Unassembled WGS sequence"/>
</dbReference>
<dbReference type="InterPro" id="IPR051829">
    <property type="entry name" value="Multiheme_Cytochr_ET"/>
</dbReference>
<dbReference type="EMBL" id="VNWL01000018">
    <property type="protein sequence ID" value="TXK02512.1"/>
    <property type="molecule type" value="Genomic_DNA"/>
</dbReference>
<feature type="signal peptide" evidence="2">
    <location>
        <begin position="1"/>
        <end position="21"/>
    </location>
</feature>
<dbReference type="Gene3D" id="3.90.10.10">
    <property type="entry name" value="Cytochrome C3"/>
    <property type="match status" value="5"/>
</dbReference>
<dbReference type="AlphaFoldDB" id="A0A418N7X6"/>
<protein>
    <submittedName>
        <fullName evidence="3">Cytochrome c family protein</fullName>
    </submittedName>
    <submittedName>
        <fullName evidence="4">Cytochrome c3 family protein</fullName>
    </submittedName>
</protein>
<dbReference type="Proteomes" id="UP000284189">
    <property type="component" value="Unassembled WGS sequence"/>
</dbReference>
<keyword evidence="1 2" id="KW-0732">Signal</keyword>
<reference evidence="4 6" key="2">
    <citation type="submission" date="2019-07" db="EMBL/GenBank/DDBJ databases">
        <title>Draft genome of two Muricauda strains isolated from deep sea.</title>
        <authorList>
            <person name="Sun C."/>
        </authorList>
    </citation>
    <scope>NUCLEOTIDE SEQUENCE [LARGE SCALE GENOMIC DNA]</scope>
    <source>
        <strain evidence="4 6">NH166</strain>
    </source>
</reference>
<dbReference type="EMBL" id="QXFJ01000019">
    <property type="protein sequence ID" value="RIV71137.1"/>
    <property type="molecule type" value="Genomic_DNA"/>
</dbReference>
<evidence type="ECO:0000256" key="1">
    <source>
        <dbReference type="ARBA" id="ARBA00022729"/>
    </source>
</evidence>
<dbReference type="OrthoDB" id="9814800at2"/>
<name>A0A418N7X6_9FLAO</name>
<evidence type="ECO:0000313" key="3">
    <source>
        <dbReference type="EMBL" id="RIV71137.1"/>
    </source>
</evidence>
<dbReference type="InterPro" id="IPR036280">
    <property type="entry name" value="Multihaem_cyt_sf"/>
</dbReference>
<dbReference type="CDD" id="cd08168">
    <property type="entry name" value="Cytochrom_C3"/>
    <property type="match status" value="1"/>
</dbReference>
<evidence type="ECO:0000313" key="6">
    <source>
        <dbReference type="Proteomes" id="UP000321528"/>
    </source>
</evidence>
<keyword evidence="6" id="KW-1185">Reference proteome</keyword>
<dbReference type="Gene3D" id="1.10.1130.10">
    <property type="entry name" value="Flavocytochrome C3, Chain A"/>
    <property type="match status" value="1"/>
</dbReference>
<evidence type="ECO:0000256" key="2">
    <source>
        <dbReference type="SAM" id="SignalP"/>
    </source>
</evidence>
<feature type="chain" id="PRO_5019471866" evidence="2">
    <location>
        <begin position="22"/>
        <end position="612"/>
    </location>
</feature>
<reference evidence="3 5" key="1">
    <citation type="submission" date="2018-08" db="EMBL/GenBank/DDBJ databases">
        <title>Proposal of Muricauda 72 sp.nov. and Muricauda NH166 sp.nov., isolated from seawater.</title>
        <authorList>
            <person name="Cheng H."/>
            <person name="Wu Y.-H."/>
            <person name="Guo L.-L."/>
            <person name="Xu X.-W."/>
        </authorList>
    </citation>
    <scope>NUCLEOTIDE SEQUENCE [LARGE SCALE GENOMIC DNA]</scope>
    <source>
        <strain evidence="3 5">NH166</strain>
    </source>
</reference>
<comment type="caution">
    <text evidence="3">The sequence shown here is derived from an EMBL/GenBank/DDBJ whole genome shotgun (WGS) entry which is preliminary data.</text>
</comment>
<dbReference type="RefSeq" id="WP_119639915.1">
    <property type="nucleotide sequence ID" value="NZ_QXFJ01000019.1"/>
</dbReference>
<accession>A0A418N7X6</accession>
<sequence length="612" mass="69652">MKRVAQHIALLIMLMAMPVFGQISPGPLTDAHAELEGLTNCTKCHKLGDKVLDTKCLECHKEIQSLVNRKTGLHGNPDVVRKNCAECHGEHNGRKFDMLRFDEATFDHLITGYELEGSHATVECKECHTSGNIKDKELKKKPKTFLGLDETCLTCHSDYHQATLPGDCKQCHDMEGFKPAPLFNHDATDFALKGEHQNVECKQCHPMTTKNGATFQEFAGVAFNDCVSCHEDPHNAQLPGQCAQCHTENSFTTFSGQGNFDHNTTNFELRGSHQSLDCFACHSQSHDPLRIFQDKKGISENKCATCHQDVHNGVYGLDCAKCHRETSFLSMRNMDFFDHTVTDYPLEGKHIGVDCRECHKQRFKDPIDFTDCKNCHTDYHHGEFTKNGIQPDCVECHSLEHGFDYSLFTLEQHQKTNFPLQGAHMATPCFACHVDERTQKWSFRNLGNTCVECHQDIHEGYIDAKYYPKDDCRYCHGNDNWTGVQFDHSKTHWPLDGKHLEVECRQCHFVENTTESKGWTQEFANLSTDCNTCHENVHGRVFEIDGVTDCTRCHVTDSWFPKRFDHDLTNFPLEGKHEKIACSACHEVANADGEIETIYKLGKFRCIDCHLQ</sequence>
<dbReference type="SUPFAM" id="SSF48695">
    <property type="entry name" value="Multiheme cytochromes"/>
    <property type="match status" value="3"/>
</dbReference>
<evidence type="ECO:0000313" key="4">
    <source>
        <dbReference type="EMBL" id="TXK02512.1"/>
    </source>
</evidence>